<keyword evidence="2" id="KW-0119">Carbohydrate metabolism</keyword>
<dbReference type="InterPro" id="IPR050282">
    <property type="entry name" value="Cycloisomerase_2"/>
</dbReference>
<dbReference type="InterPro" id="IPR011045">
    <property type="entry name" value="N2O_reductase_N"/>
</dbReference>
<keyword evidence="5" id="KW-1185">Reference proteome</keyword>
<evidence type="ECO:0000256" key="3">
    <source>
        <dbReference type="SAM" id="SignalP"/>
    </source>
</evidence>
<evidence type="ECO:0000256" key="1">
    <source>
        <dbReference type="ARBA" id="ARBA00005564"/>
    </source>
</evidence>
<reference evidence="4" key="1">
    <citation type="journal article" date="2024" name="Antonie Van Leeuwenhoek">
        <title>Bradyrhizobium ontarionense sp. nov., a novel bacterial symbiont isolated from Aeschynomene indica (Indian jointvetch), harbours photosynthesis, nitrogen fixation and nitrous oxide (N2O) reductase genes.</title>
        <authorList>
            <person name="Bromfield E.S.P."/>
            <person name="Cloutier S."/>
        </authorList>
    </citation>
    <scope>NUCLEOTIDE SEQUENCE</scope>
    <source>
        <strain evidence="4">A19</strain>
    </source>
</reference>
<dbReference type="RefSeq" id="WP_231319824.1">
    <property type="nucleotide sequence ID" value="NZ_CP088156.1"/>
</dbReference>
<dbReference type="PANTHER" id="PTHR30344:SF1">
    <property type="entry name" value="6-PHOSPHOGLUCONOLACTONASE"/>
    <property type="match status" value="1"/>
</dbReference>
<sequence length="368" mass="38652">MIRAGTAMAATLVLAAVANSLTPRASHAETYAYVGNADSNDISVFRLDTATGEMTPVQTAAFVGVEKAGSSTPLAVSPDKRVLIAGIRSQPFLAESFAIDAKTGQLTHIGNGPLADSMANIAFDRTGKVLFSASYGGNKVAVNPVQANGVVAAPSQVIPTGLNAHAFLPSPDNRFVFATNLGSDQVLGFAFDAGTGTLTAKDTLTVKTPEKSGPRHFIFHPNGKFIYLLHELNADLAVFAYDTDKGAWSEQQRTTALPAGFSGKPWAADLHLTPDGQFLYASERGSHTLAAFKVDAASGRLTTIGSVPTETQPRGFNIDSSGRYLAAVGELSNGMTVYRIDPASGALTKQKSYAVGKKPNWVEFVSLP</sequence>
<feature type="chain" id="PRO_5045306376" evidence="3">
    <location>
        <begin position="29"/>
        <end position="368"/>
    </location>
</feature>
<proteinExistence type="inferred from homology"/>
<evidence type="ECO:0000313" key="4">
    <source>
        <dbReference type="EMBL" id="UFZ03810.1"/>
    </source>
</evidence>
<accession>A0ABY3RA37</accession>
<evidence type="ECO:0000256" key="2">
    <source>
        <dbReference type="ARBA" id="ARBA00022526"/>
    </source>
</evidence>
<comment type="similarity">
    <text evidence="1">Belongs to the cycloisomerase 2 family.</text>
</comment>
<dbReference type="SUPFAM" id="SSF50974">
    <property type="entry name" value="Nitrous oxide reductase, N-terminal domain"/>
    <property type="match status" value="2"/>
</dbReference>
<feature type="signal peptide" evidence="3">
    <location>
        <begin position="1"/>
        <end position="28"/>
    </location>
</feature>
<dbReference type="Pfam" id="PF10282">
    <property type="entry name" value="Lactonase"/>
    <property type="match status" value="1"/>
</dbReference>
<dbReference type="InterPro" id="IPR015943">
    <property type="entry name" value="WD40/YVTN_repeat-like_dom_sf"/>
</dbReference>
<dbReference type="EMBL" id="CP088156">
    <property type="protein sequence ID" value="UFZ03810.1"/>
    <property type="molecule type" value="Genomic_DNA"/>
</dbReference>
<name>A0ABY3RA37_9BRAD</name>
<dbReference type="InterPro" id="IPR019405">
    <property type="entry name" value="Lactonase_7-beta_prop"/>
</dbReference>
<dbReference type="Gene3D" id="2.130.10.10">
    <property type="entry name" value="YVTN repeat-like/Quinoprotein amine dehydrogenase"/>
    <property type="match status" value="1"/>
</dbReference>
<protein>
    <submittedName>
        <fullName evidence="4">Beta-propeller fold lactonase family protein</fullName>
    </submittedName>
</protein>
<gene>
    <name evidence="4" type="ORF">LQG66_32180</name>
</gene>
<organism evidence="4 5">
    <name type="scientific">Bradyrhizobium ontarionense</name>
    <dbReference type="NCBI Taxonomy" id="2898149"/>
    <lineage>
        <taxon>Bacteria</taxon>
        <taxon>Pseudomonadati</taxon>
        <taxon>Pseudomonadota</taxon>
        <taxon>Alphaproteobacteria</taxon>
        <taxon>Hyphomicrobiales</taxon>
        <taxon>Nitrobacteraceae</taxon>
        <taxon>Bradyrhizobium</taxon>
    </lineage>
</organism>
<dbReference type="Proteomes" id="UP001431010">
    <property type="component" value="Chromosome"/>
</dbReference>
<dbReference type="PANTHER" id="PTHR30344">
    <property type="entry name" value="6-PHOSPHOGLUCONOLACTONASE-RELATED"/>
    <property type="match status" value="1"/>
</dbReference>
<evidence type="ECO:0000313" key="5">
    <source>
        <dbReference type="Proteomes" id="UP001431010"/>
    </source>
</evidence>
<keyword evidence="3" id="KW-0732">Signal</keyword>
<keyword evidence="2" id="KW-0313">Glucose metabolism</keyword>